<evidence type="ECO:0000256" key="1">
    <source>
        <dbReference type="SAM" id="Phobius"/>
    </source>
</evidence>
<name>A0A2H0MPK9_9BACT</name>
<accession>A0A2H0MPK9</accession>
<reference evidence="2 3" key="1">
    <citation type="submission" date="2017-09" db="EMBL/GenBank/DDBJ databases">
        <title>Depth-based differentiation of microbial function through sediment-hosted aquifers and enrichment of novel symbionts in the deep terrestrial subsurface.</title>
        <authorList>
            <person name="Probst A.J."/>
            <person name="Ladd B."/>
            <person name="Jarett J.K."/>
            <person name="Geller-Mcgrath D.E."/>
            <person name="Sieber C.M."/>
            <person name="Emerson J.B."/>
            <person name="Anantharaman K."/>
            <person name="Thomas B.C."/>
            <person name="Malmstrom R."/>
            <person name="Stieglmeier M."/>
            <person name="Klingl A."/>
            <person name="Woyke T."/>
            <person name="Ryan C.M."/>
            <person name="Banfield J.F."/>
        </authorList>
    </citation>
    <scope>NUCLEOTIDE SEQUENCE [LARGE SCALE GENOMIC DNA]</scope>
    <source>
        <strain evidence="2">CG11_big_fil_rev_8_21_14_0_20_39_9</strain>
    </source>
</reference>
<keyword evidence="1" id="KW-0812">Transmembrane</keyword>
<sequence>MVGVGRPIIVLVLLLVATAGRVKKAQLALTAILAIFGITAVMLQAGFVMVQLPELATLIAKD</sequence>
<dbReference type="EMBL" id="PCWI01000010">
    <property type="protein sequence ID" value="PIQ98589.1"/>
    <property type="molecule type" value="Genomic_DNA"/>
</dbReference>
<keyword evidence="1" id="KW-0472">Membrane</keyword>
<feature type="transmembrane region" description="Helical" evidence="1">
    <location>
        <begin position="29"/>
        <end position="52"/>
    </location>
</feature>
<protein>
    <submittedName>
        <fullName evidence="2">Uncharacterized protein</fullName>
    </submittedName>
</protein>
<dbReference type="AlphaFoldDB" id="A0A2H0MPK9"/>
<keyword evidence="1" id="KW-1133">Transmembrane helix</keyword>
<gene>
    <name evidence="2" type="ORF">COV64_00380</name>
</gene>
<proteinExistence type="predicted"/>
<evidence type="ECO:0000313" key="2">
    <source>
        <dbReference type="EMBL" id="PIQ98589.1"/>
    </source>
</evidence>
<evidence type="ECO:0000313" key="3">
    <source>
        <dbReference type="Proteomes" id="UP000229381"/>
    </source>
</evidence>
<organism evidence="2 3">
    <name type="scientific">Candidatus Nealsonbacteria bacterium CG11_big_fil_rev_8_21_14_0_20_39_9</name>
    <dbReference type="NCBI Taxonomy" id="1974715"/>
    <lineage>
        <taxon>Bacteria</taxon>
        <taxon>Candidatus Nealsoniibacteriota</taxon>
    </lineage>
</organism>
<dbReference type="Proteomes" id="UP000229381">
    <property type="component" value="Unassembled WGS sequence"/>
</dbReference>
<comment type="caution">
    <text evidence="2">The sequence shown here is derived from an EMBL/GenBank/DDBJ whole genome shotgun (WGS) entry which is preliminary data.</text>
</comment>